<keyword evidence="5" id="KW-0997">Cell inner membrane</keyword>
<evidence type="ECO:0000256" key="9">
    <source>
        <dbReference type="ARBA" id="ARBA00023136"/>
    </source>
</evidence>
<evidence type="ECO:0000256" key="2">
    <source>
        <dbReference type="ARBA" id="ARBA00006555"/>
    </source>
</evidence>
<comment type="similarity">
    <text evidence="2">Belongs to the TonB family.</text>
</comment>
<keyword evidence="13" id="KW-1185">Reference proteome</keyword>
<dbReference type="Gene3D" id="3.30.1150.10">
    <property type="match status" value="1"/>
</dbReference>
<name>A0ABW5Z8W1_9FLAO</name>
<dbReference type="Pfam" id="PF05569">
    <property type="entry name" value="Peptidase_M56"/>
    <property type="match status" value="1"/>
</dbReference>
<evidence type="ECO:0000313" key="13">
    <source>
        <dbReference type="Proteomes" id="UP001597549"/>
    </source>
</evidence>
<gene>
    <name evidence="12" type="ORF">ACFSX9_09075</name>
</gene>
<feature type="transmembrane region" description="Helical" evidence="10">
    <location>
        <begin position="89"/>
        <end position="109"/>
    </location>
</feature>
<comment type="caution">
    <text evidence="12">The sequence shown here is derived from an EMBL/GenBank/DDBJ whole genome shotgun (WGS) entry which is preliminary data.</text>
</comment>
<sequence>MTTFLIYSLQTIVLQLLFLAVFEILFKKETFFKANRFYLIGALILSLGLPLIQIPVDVIVHEQGVYQLKEIVITKNVSEIYLKNGLENYSSVFLLYLIGVFVFSFLFIYKLGKLLTYIISAKKSDQNKGNVFFISNPNQAFSFFNKVFIGADNQNIDVILKHELVHAKQLHSVDVLFMEILKIIFWFNPVLYLYHNRIVALHEFEADFKSADSDRKKYFEVLLCEVLNCHCVSFTNNFYNQSLIKKRIIMLQKSKSKRQGVVKYLLAIPVIVLSMTVFSTTVVAQETKKLEKKVEKAVEKKSNTDQSKIEAVSKTQVAPVYDNERVERIKAADEKVSQHLAKELPLAVVEEIPRFKGCEGVAKADQIDCFQKQMTNHIRQHFNYPSEALENNVQGRVQVEYVINTEGNVELLRVKGPENTQALEEEARRIIKLLPQFIPGKQKGKAIAVRHVVPITFKMQ</sequence>
<dbReference type="PANTHER" id="PTHR33446">
    <property type="entry name" value="PROTEIN TONB-RELATED"/>
    <property type="match status" value="1"/>
</dbReference>
<reference evidence="13" key="1">
    <citation type="journal article" date="2019" name="Int. J. Syst. Evol. Microbiol.">
        <title>The Global Catalogue of Microorganisms (GCM) 10K type strain sequencing project: providing services to taxonomists for standard genome sequencing and annotation.</title>
        <authorList>
            <consortium name="The Broad Institute Genomics Platform"/>
            <consortium name="The Broad Institute Genome Sequencing Center for Infectious Disease"/>
            <person name="Wu L."/>
            <person name="Ma J."/>
        </authorList>
    </citation>
    <scope>NUCLEOTIDE SEQUENCE [LARGE SCALE GENOMIC DNA]</scope>
    <source>
        <strain evidence="13">KCTC 52644</strain>
    </source>
</reference>
<feature type="domain" description="TonB C-terminal" evidence="11">
    <location>
        <begin position="369"/>
        <end position="460"/>
    </location>
</feature>
<dbReference type="RefSeq" id="WP_379806825.1">
    <property type="nucleotide sequence ID" value="NZ_JBHUOL010000012.1"/>
</dbReference>
<dbReference type="SUPFAM" id="SSF74653">
    <property type="entry name" value="TolA/TonB C-terminal domain"/>
    <property type="match status" value="1"/>
</dbReference>
<feature type="transmembrane region" description="Helical" evidence="10">
    <location>
        <begin position="261"/>
        <end position="284"/>
    </location>
</feature>
<dbReference type="NCBIfam" id="TIGR01352">
    <property type="entry name" value="tonB_Cterm"/>
    <property type="match status" value="1"/>
</dbReference>
<protein>
    <submittedName>
        <fullName evidence="12">TonB family protein</fullName>
    </submittedName>
</protein>
<keyword evidence="8 10" id="KW-1133">Transmembrane helix</keyword>
<dbReference type="Proteomes" id="UP001597549">
    <property type="component" value="Unassembled WGS sequence"/>
</dbReference>
<feature type="transmembrane region" description="Helical" evidence="10">
    <location>
        <begin position="6"/>
        <end position="25"/>
    </location>
</feature>
<keyword evidence="9 10" id="KW-0472">Membrane</keyword>
<keyword evidence="4" id="KW-1003">Cell membrane</keyword>
<feature type="transmembrane region" description="Helical" evidence="10">
    <location>
        <begin position="37"/>
        <end position="56"/>
    </location>
</feature>
<evidence type="ECO:0000256" key="10">
    <source>
        <dbReference type="SAM" id="Phobius"/>
    </source>
</evidence>
<evidence type="ECO:0000256" key="7">
    <source>
        <dbReference type="ARBA" id="ARBA00022927"/>
    </source>
</evidence>
<dbReference type="PANTHER" id="PTHR33446:SF2">
    <property type="entry name" value="PROTEIN TONB"/>
    <property type="match status" value="1"/>
</dbReference>
<dbReference type="EMBL" id="JBHUOL010000012">
    <property type="protein sequence ID" value="MFD2908888.1"/>
    <property type="molecule type" value="Genomic_DNA"/>
</dbReference>
<evidence type="ECO:0000259" key="11">
    <source>
        <dbReference type="PROSITE" id="PS52015"/>
    </source>
</evidence>
<dbReference type="InterPro" id="IPR008756">
    <property type="entry name" value="Peptidase_M56"/>
</dbReference>
<evidence type="ECO:0000256" key="3">
    <source>
        <dbReference type="ARBA" id="ARBA00022448"/>
    </source>
</evidence>
<evidence type="ECO:0000313" key="12">
    <source>
        <dbReference type="EMBL" id="MFD2908888.1"/>
    </source>
</evidence>
<dbReference type="PROSITE" id="PS52015">
    <property type="entry name" value="TONB_CTD"/>
    <property type="match status" value="1"/>
</dbReference>
<keyword evidence="3" id="KW-0813">Transport</keyword>
<organism evidence="12 13">
    <name type="scientific">Flavobacterium ardleyense</name>
    <dbReference type="NCBI Taxonomy" id="2038737"/>
    <lineage>
        <taxon>Bacteria</taxon>
        <taxon>Pseudomonadati</taxon>
        <taxon>Bacteroidota</taxon>
        <taxon>Flavobacteriia</taxon>
        <taxon>Flavobacteriales</taxon>
        <taxon>Flavobacteriaceae</taxon>
        <taxon>Flavobacterium</taxon>
    </lineage>
</organism>
<evidence type="ECO:0000256" key="1">
    <source>
        <dbReference type="ARBA" id="ARBA00004383"/>
    </source>
</evidence>
<evidence type="ECO:0000256" key="4">
    <source>
        <dbReference type="ARBA" id="ARBA00022475"/>
    </source>
</evidence>
<keyword evidence="7" id="KW-0653">Protein transport</keyword>
<comment type="subcellular location">
    <subcellularLocation>
        <location evidence="1">Cell inner membrane</location>
        <topology evidence="1">Single-pass membrane protein</topology>
        <orientation evidence="1">Periplasmic side</orientation>
    </subcellularLocation>
</comment>
<dbReference type="InterPro" id="IPR006260">
    <property type="entry name" value="TonB/TolA_C"/>
</dbReference>
<proteinExistence type="inferred from homology"/>
<accession>A0ABW5Z8W1</accession>
<keyword evidence="6 10" id="KW-0812">Transmembrane</keyword>
<evidence type="ECO:0000256" key="6">
    <source>
        <dbReference type="ARBA" id="ARBA00022692"/>
    </source>
</evidence>
<evidence type="ECO:0000256" key="8">
    <source>
        <dbReference type="ARBA" id="ARBA00022989"/>
    </source>
</evidence>
<dbReference type="InterPro" id="IPR037682">
    <property type="entry name" value="TonB_C"/>
</dbReference>
<dbReference type="InterPro" id="IPR051045">
    <property type="entry name" value="TonB-dependent_transducer"/>
</dbReference>
<evidence type="ECO:0000256" key="5">
    <source>
        <dbReference type="ARBA" id="ARBA00022519"/>
    </source>
</evidence>
<dbReference type="Pfam" id="PF03544">
    <property type="entry name" value="TonB_C"/>
    <property type="match status" value="1"/>
</dbReference>